<feature type="domain" description="Big-1" evidence="3">
    <location>
        <begin position="159"/>
        <end position="259"/>
    </location>
</feature>
<dbReference type="InterPro" id="IPR013783">
    <property type="entry name" value="Ig-like_fold"/>
</dbReference>
<dbReference type="Proteomes" id="UP000446768">
    <property type="component" value="Unassembled WGS sequence"/>
</dbReference>
<sequence length="752" mass="75296">MYKTTTGLMSTLREWLALLCCATLLAACGGGGGNPGATTGTNNNGTTTGPKVTSVVLVSSADTIASSGADGTEVTLSALVKDANNLVMENQTVDFKADSGNIVVVSKTTDATGTATARLNVKGDTSLRTITVTATVGTVSATKKIQVVGIVPPTVPTATMTLVNSAGAASNSLSSATPLTARTTVRDKDNKPVANALVSFTADDKLVAFSPSAGTALTDANGVAEVTMRPASLSASGAGTVSAAVVVAGTSLDATANFSVGATAIVLGPLSLSPASIPAYGSSVITVDVLAGSAKYTEQQLNIAFASNCVTAGKATLAATAPTSNGTAQVVYRDQGCGNTDQITASASGITKASTANLVIAAPKAASIQFSAASPTDRSIVIKGQGGIGRTETATLTFKVFDTFGKPLAGQNVKFSTTSTSVTINKLSDSTDANGDVITTVNSGSVPTSFRITATLDNGASTTSDSIVVTTGLPVQRAFSLSVVSPNVEGWGYDSGPVTPATNVNILVADQAGNPVPDGLPVVFQTNLGSIGTSSKGACNTVNGGCSVDFRTQAPRVASPNVPSTPCNTGSAGAVSNDSVRTGLATICASTTDGTNTLFAKAAIFLSGSFATNVYWFDAPTAPLRLTGAPTDLGSVASTESKVITLEINDENNNPMPSGTKVEITSVVNAVGIGVSPSTVQNVFPHTATGDVLTGTGIDNSSIRQGSYHQISIGSAQAKPCLTPLAGTFNVTVTTPKGNVTSYPFKLAFTCP</sequence>
<dbReference type="PROSITE" id="PS51257">
    <property type="entry name" value="PROKAR_LIPOPROTEIN"/>
    <property type="match status" value="1"/>
</dbReference>
<comment type="caution">
    <text evidence="4">The sequence shown here is derived from an EMBL/GenBank/DDBJ whole genome shotgun (WGS) entry which is preliminary data.</text>
</comment>
<accession>A0A7X2ISL9</accession>
<dbReference type="Gene3D" id="2.60.40.10">
    <property type="entry name" value="Immunoglobulins"/>
    <property type="match status" value="3"/>
</dbReference>
<evidence type="ECO:0000259" key="3">
    <source>
        <dbReference type="PROSITE" id="PS51127"/>
    </source>
</evidence>
<dbReference type="SUPFAM" id="SSF49373">
    <property type="entry name" value="Invasin/intimin cell-adhesion fragments"/>
    <property type="match status" value="3"/>
</dbReference>
<feature type="signal peptide" evidence="2">
    <location>
        <begin position="1"/>
        <end position="26"/>
    </location>
</feature>
<dbReference type="AlphaFoldDB" id="A0A7X2ISL9"/>
<dbReference type="InterPro" id="IPR003344">
    <property type="entry name" value="Big_1_dom"/>
</dbReference>
<proteinExistence type="inferred from homology"/>
<feature type="domain" description="Big-1" evidence="3">
    <location>
        <begin position="378"/>
        <end position="469"/>
    </location>
</feature>
<dbReference type="EMBL" id="WKJJ01000018">
    <property type="protein sequence ID" value="MRV75052.1"/>
    <property type="molecule type" value="Genomic_DNA"/>
</dbReference>
<keyword evidence="2" id="KW-0732">Signal</keyword>
<feature type="domain" description="Big-1" evidence="3">
    <location>
        <begin position="54"/>
        <end position="151"/>
    </location>
</feature>
<comment type="similarity">
    <text evidence="1">Belongs to the intimin/invasin family.</text>
</comment>
<evidence type="ECO:0000313" key="4">
    <source>
        <dbReference type="EMBL" id="MRV75052.1"/>
    </source>
</evidence>
<evidence type="ECO:0000313" key="5">
    <source>
        <dbReference type="Proteomes" id="UP000446768"/>
    </source>
</evidence>
<keyword evidence="5" id="KW-1185">Reference proteome</keyword>
<reference evidence="4 5" key="1">
    <citation type="submission" date="2019-11" db="EMBL/GenBank/DDBJ databases">
        <title>Novel species isolated from a subtropical stream in China.</title>
        <authorList>
            <person name="Lu H."/>
        </authorList>
    </citation>
    <scope>NUCLEOTIDE SEQUENCE [LARGE SCALE GENOMIC DNA]</scope>
    <source>
        <strain evidence="4 5">FT92W</strain>
    </source>
</reference>
<dbReference type="InterPro" id="IPR008964">
    <property type="entry name" value="Invasin/intimin_cell_adhesion"/>
</dbReference>
<dbReference type="SMART" id="SM00634">
    <property type="entry name" value="BID_1"/>
    <property type="match status" value="3"/>
</dbReference>
<protein>
    <recommendedName>
        <fullName evidence="3">Big-1 domain-containing protein</fullName>
    </recommendedName>
</protein>
<feature type="chain" id="PRO_5030526366" description="Big-1 domain-containing protein" evidence="2">
    <location>
        <begin position="27"/>
        <end position="752"/>
    </location>
</feature>
<dbReference type="Pfam" id="PF02369">
    <property type="entry name" value="Big_1"/>
    <property type="match status" value="1"/>
</dbReference>
<dbReference type="PROSITE" id="PS51127">
    <property type="entry name" value="BIG1"/>
    <property type="match status" value="3"/>
</dbReference>
<evidence type="ECO:0000256" key="1">
    <source>
        <dbReference type="ARBA" id="ARBA00010116"/>
    </source>
</evidence>
<gene>
    <name evidence="4" type="ORF">GJ700_25390</name>
</gene>
<organism evidence="4 5">
    <name type="scientific">Pseudoduganella rivuli</name>
    <dbReference type="NCBI Taxonomy" id="2666085"/>
    <lineage>
        <taxon>Bacteria</taxon>
        <taxon>Pseudomonadati</taxon>
        <taxon>Pseudomonadota</taxon>
        <taxon>Betaproteobacteria</taxon>
        <taxon>Burkholderiales</taxon>
        <taxon>Oxalobacteraceae</taxon>
        <taxon>Telluria group</taxon>
        <taxon>Pseudoduganella</taxon>
    </lineage>
</organism>
<evidence type="ECO:0000256" key="2">
    <source>
        <dbReference type="SAM" id="SignalP"/>
    </source>
</evidence>
<name>A0A7X2ISL9_9BURK</name>